<dbReference type="VEuPathDB" id="CryptoDB:Cvel_29887"/>
<feature type="compositionally biased region" description="Basic and acidic residues" evidence="8">
    <location>
        <begin position="464"/>
        <end position="482"/>
    </location>
</feature>
<feature type="compositionally biased region" description="Basic and acidic residues" evidence="8">
    <location>
        <begin position="528"/>
        <end position="544"/>
    </location>
</feature>
<dbReference type="PROSITE" id="PS01267">
    <property type="entry name" value="UPF0023"/>
    <property type="match status" value="1"/>
</dbReference>
<comment type="subunit">
    <text evidence="7">Associates with the 60S ribosomal subunit.</text>
</comment>
<dbReference type="InterPro" id="IPR019783">
    <property type="entry name" value="SDO1/SBDS_N"/>
</dbReference>
<dbReference type="SUPFAM" id="SSF109728">
    <property type="entry name" value="Hypothetical protein AF0491, middle domain"/>
    <property type="match status" value="1"/>
</dbReference>
<name>A0A0G4HPN0_9ALVE</name>
<dbReference type="Pfam" id="PF09377">
    <property type="entry name" value="SBDS_domain_II"/>
    <property type="match status" value="1"/>
</dbReference>
<dbReference type="InterPro" id="IPR036786">
    <property type="entry name" value="Ribosome_mat_SBDS_N_sf"/>
</dbReference>
<dbReference type="Gene3D" id="3.30.1250.10">
    <property type="entry name" value="Ribosome maturation protein SBDS, N-terminal domain"/>
    <property type="match status" value="1"/>
</dbReference>
<dbReference type="PANTHER" id="PTHR10927:SF1">
    <property type="entry name" value="RIBOSOME MATURATION PROTEIN SBDS"/>
    <property type="match status" value="1"/>
</dbReference>
<sequence>MALFQPVTQVRMTNVAVIKYKSHGKRFEVACYKNKILNWRNGIEKDLDEVLQIPQVFENVSKGKYANRNDLLKVFGTADDIAVCKVILDKGEIQVSEKEREVHLESLFRDVATVLAEMCVNAQTGHPLPVSMLESALRDAHFSVRPNDPAKKQALRAFEILQQRLPNYIARAHMRLRVVCAESDRLLMRSHLLQRFNARIESEDPTPPPGETLLPVGEQQLDSEDEGADAEGRGVSRPAGATAGPQPKKKAAGGGQGGGKGKGGRRGRNKCGGLDTDDGGDGDVSALDRLMREEQLMAAEEEEEVFKGHQGTEGKKAKKREKEARRRKAREKAEEEEAALRTQGREEETGGVEEKENKEEQEQDDRTKEEHVAEKEEQWEDLGAENQTRTKSENAPSLSQHPPSASTTSTYFAVFTCLPSHYRPIDLLVHNGLSPASASVAALHVLSSSVAAVSQPQQQQQQATREEKEKERQAAEQEETRKVSPPQTTRRIPRDPNDPSDYTGPIPDISTLIGDSGSHPFAGTARSGEPRIHVAVPKKSDRSRVQSGETEGVRARTASVSSAGQGSDQKCEVAGTSATPAGPKETSKAPVSEGTGAERGKGGGRPVKCSACLIACDGPAHYRTHVRSEWHLLNVKRKVREMRPLSEDEFSKMSEKDVTAFLAVES</sequence>
<evidence type="ECO:0000256" key="8">
    <source>
        <dbReference type="SAM" id="MobiDB-lite"/>
    </source>
</evidence>
<evidence type="ECO:0000256" key="7">
    <source>
        <dbReference type="ARBA" id="ARBA00049708"/>
    </source>
</evidence>
<dbReference type="GO" id="GO:0042256">
    <property type="term" value="P:cytosolic ribosome assembly"/>
    <property type="evidence" value="ECO:0007669"/>
    <property type="project" value="InterPro"/>
</dbReference>
<feature type="compositionally biased region" description="Low complexity" evidence="8">
    <location>
        <begin position="449"/>
        <end position="463"/>
    </location>
</feature>
<dbReference type="AlphaFoldDB" id="A0A0G4HPN0"/>
<feature type="compositionally biased region" description="Basic and acidic residues" evidence="8">
    <location>
        <begin position="343"/>
        <end position="376"/>
    </location>
</feature>
<dbReference type="NCBIfam" id="TIGR00291">
    <property type="entry name" value="RNA_SBDS"/>
    <property type="match status" value="1"/>
</dbReference>
<organism evidence="11">
    <name type="scientific">Chromera velia CCMP2878</name>
    <dbReference type="NCBI Taxonomy" id="1169474"/>
    <lineage>
        <taxon>Eukaryota</taxon>
        <taxon>Sar</taxon>
        <taxon>Alveolata</taxon>
        <taxon>Colpodellida</taxon>
        <taxon>Chromeraceae</taxon>
        <taxon>Chromera</taxon>
    </lineage>
</organism>
<accession>A0A0G4HPN0</accession>
<evidence type="ECO:0000256" key="3">
    <source>
        <dbReference type="ARBA" id="ARBA00007433"/>
    </source>
</evidence>
<feature type="compositionally biased region" description="Basic and acidic residues" evidence="8">
    <location>
        <begin position="305"/>
        <end position="324"/>
    </location>
</feature>
<feature type="domain" description="Ribosome maturation protein SDO1/SBDS central" evidence="10">
    <location>
        <begin position="109"/>
        <end position="172"/>
    </location>
</feature>
<evidence type="ECO:0000313" key="11">
    <source>
        <dbReference type="EMBL" id="CEM46196.1"/>
    </source>
</evidence>
<feature type="compositionally biased region" description="Polar residues" evidence="8">
    <location>
        <begin position="558"/>
        <end position="568"/>
    </location>
</feature>
<evidence type="ECO:0000256" key="4">
    <source>
        <dbReference type="ARBA" id="ARBA00022490"/>
    </source>
</evidence>
<dbReference type="InterPro" id="IPR037188">
    <property type="entry name" value="Sdo1/SBDS_central_sf"/>
</dbReference>
<comment type="similarity">
    <text evidence="3">Belongs to the SDO1/SBDS family.</text>
</comment>
<reference evidence="11" key="1">
    <citation type="submission" date="2014-11" db="EMBL/GenBank/DDBJ databases">
        <authorList>
            <person name="Otto D Thomas"/>
            <person name="Naeem Raeece"/>
        </authorList>
    </citation>
    <scope>NUCLEOTIDE SEQUENCE</scope>
</reference>
<dbReference type="InterPro" id="IPR018023">
    <property type="entry name" value="Ribosome_mat_SBDS_CS"/>
</dbReference>
<evidence type="ECO:0000256" key="1">
    <source>
        <dbReference type="ARBA" id="ARBA00004123"/>
    </source>
</evidence>
<dbReference type="GO" id="GO:0005737">
    <property type="term" value="C:cytoplasm"/>
    <property type="evidence" value="ECO:0007669"/>
    <property type="project" value="UniProtKB-SubCell"/>
</dbReference>
<evidence type="ECO:0000256" key="6">
    <source>
        <dbReference type="ARBA" id="ARBA00023242"/>
    </source>
</evidence>
<evidence type="ECO:0000259" key="9">
    <source>
        <dbReference type="Pfam" id="PF01172"/>
    </source>
</evidence>
<gene>
    <name evidence="11" type="ORF">Cvel_29887</name>
</gene>
<keyword evidence="4" id="KW-0963">Cytoplasm</keyword>
<feature type="region of interest" description="Disordered" evidence="8">
    <location>
        <begin position="199"/>
        <end position="407"/>
    </location>
</feature>
<dbReference type="Pfam" id="PF01172">
    <property type="entry name" value="SBDS_N"/>
    <property type="match status" value="1"/>
</dbReference>
<evidence type="ECO:0000256" key="2">
    <source>
        <dbReference type="ARBA" id="ARBA00004496"/>
    </source>
</evidence>
<keyword evidence="6" id="KW-0539">Nucleus</keyword>
<feature type="region of interest" description="Disordered" evidence="8">
    <location>
        <begin position="449"/>
        <end position="605"/>
    </location>
</feature>
<feature type="compositionally biased region" description="Gly residues" evidence="8">
    <location>
        <begin position="252"/>
        <end position="261"/>
    </location>
</feature>
<evidence type="ECO:0000259" key="10">
    <source>
        <dbReference type="Pfam" id="PF09377"/>
    </source>
</evidence>
<protein>
    <recommendedName>
        <fullName evidence="12">SBDS family rRNA metabolism protein</fullName>
    </recommendedName>
</protein>
<feature type="domain" description="Ribosome maturation protein SDO1/SBDS N-terminal" evidence="9">
    <location>
        <begin position="14"/>
        <end position="100"/>
    </location>
</feature>
<dbReference type="SUPFAM" id="SSF89895">
    <property type="entry name" value="FYSH domain"/>
    <property type="match status" value="1"/>
</dbReference>
<feature type="compositionally biased region" description="Polar residues" evidence="8">
    <location>
        <begin position="385"/>
        <end position="407"/>
    </location>
</feature>
<comment type="subcellular location">
    <subcellularLocation>
        <location evidence="2">Cytoplasm</location>
    </subcellularLocation>
    <subcellularLocation>
        <location evidence="1">Nucleus</location>
    </subcellularLocation>
</comment>
<keyword evidence="5" id="KW-0690">Ribosome biogenesis</keyword>
<evidence type="ECO:0000256" key="5">
    <source>
        <dbReference type="ARBA" id="ARBA00022517"/>
    </source>
</evidence>
<dbReference type="InterPro" id="IPR039100">
    <property type="entry name" value="Sdo1/SBDS-like"/>
</dbReference>
<dbReference type="InterPro" id="IPR018978">
    <property type="entry name" value="SDO1/SBDS_central"/>
</dbReference>
<evidence type="ECO:0008006" key="12">
    <source>
        <dbReference type="Google" id="ProtNLM"/>
    </source>
</evidence>
<dbReference type="InterPro" id="IPR002140">
    <property type="entry name" value="Sdo1/SBDS"/>
</dbReference>
<dbReference type="EMBL" id="CDMZ01003393">
    <property type="protein sequence ID" value="CEM46196.1"/>
    <property type="molecule type" value="Genomic_DNA"/>
</dbReference>
<dbReference type="PANTHER" id="PTHR10927">
    <property type="entry name" value="RIBOSOME MATURATION PROTEIN SBDS"/>
    <property type="match status" value="1"/>
</dbReference>
<dbReference type="GO" id="GO:0005634">
    <property type="term" value="C:nucleus"/>
    <property type="evidence" value="ECO:0007669"/>
    <property type="project" value="UniProtKB-SubCell"/>
</dbReference>
<dbReference type="Gene3D" id="1.10.10.900">
    <property type="entry name" value="SBDS protein C-terminal domain, subdomain 1"/>
    <property type="match status" value="1"/>
</dbReference>
<proteinExistence type="inferred from homology"/>